<proteinExistence type="predicted"/>
<dbReference type="Proteomes" id="UP000287519">
    <property type="component" value="Unassembled WGS sequence"/>
</dbReference>
<dbReference type="AlphaFoldDB" id="A0A402C4B1"/>
<feature type="compositionally biased region" description="Polar residues" evidence="1">
    <location>
        <begin position="27"/>
        <end position="36"/>
    </location>
</feature>
<comment type="caution">
    <text evidence="2">The sequence shown here is derived from an EMBL/GenBank/DDBJ whole genome shotgun (WGS) entry which is preliminary data.</text>
</comment>
<gene>
    <name evidence="2" type="ORF">Rhow_001483</name>
</gene>
<organism evidence="2 3">
    <name type="scientific">Rhodococcus wratislaviensis</name>
    <name type="common">Tsukamurella wratislaviensis</name>
    <dbReference type="NCBI Taxonomy" id="44752"/>
    <lineage>
        <taxon>Bacteria</taxon>
        <taxon>Bacillati</taxon>
        <taxon>Actinomycetota</taxon>
        <taxon>Actinomycetes</taxon>
        <taxon>Mycobacteriales</taxon>
        <taxon>Nocardiaceae</taxon>
        <taxon>Rhodococcus</taxon>
    </lineage>
</organism>
<dbReference type="EMBL" id="BHYM01000019">
    <property type="protein sequence ID" value="GCE38431.1"/>
    <property type="molecule type" value="Genomic_DNA"/>
</dbReference>
<evidence type="ECO:0000313" key="3">
    <source>
        <dbReference type="Proteomes" id="UP000287519"/>
    </source>
</evidence>
<sequence>MRCGPGSPGERRWRSLLLRHGPGSVRSRGTTVSLSIDQLRAASPPPVPDE</sequence>
<reference evidence="2 3" key="1">
    <citation type="submission" date="2018-11" db="EMBL/GenBank/DDBJ databases">
        <title>Microbial catabolism of amino acid.</title>
        <authorList>
            <person name="Hibi M."/>
            <person name="Ogawa J."/>
        </authorList>
    </citation>
    <scope>NUCLEOTIDE SEQUENCE [LARGE SCALE GENOMIC DNA]</scope>
    <source>
        <strain evidence="2 3">C31-06</strain>
    </source>
</reference>
<evidence type="ECO:0000313" key="2">
    <source>
        <dbReference type="EMBL" id="GCE38431.1"/>
    </source>
</evidence>
<accession>A0A402C4B1</accession>
<name>A0A402C4B1_RHOWR</name>
<keyword evidence="3" id="KW-1185">Reference proteome</keyword>
<protein>
    <submittedName>
        <fullName evidence="2">Uncharacterized protein</fullName>
    </submittedName>
</protein>
<evidence type="ECO:0000256" key="1">
    <source>
        <dbReference type="SAM" id="MobiDB-lite"/>
    </source>
</evidence>
<feature type="region of interest" description="Disordered" evidence="1">
    <location>
        <begin position="21"/>
        <end position="50"/>
    </location>
</feature>